<evidence type="ECO:0000256" key="1">
    <source>
        <dbReference type="SAM" id="MobiDB-lite"/>
    </source>
</evidence>
<name>A0A9P7CFX3_9FUNG</name>
<keyword evidence="3" id="KW-1185">Reference proteome</keyword>
<dbReference type="Proteomes" id="UP000740926">
    <property type="component" value="Unassembled WGS sequence"/>
</dbReference>
<feature type="region of interest" description="Disordered" evidence="1">
    <location>
        <begin position="55"/>
        <end position="90"/>
    </location>
</feature>
<protein>
    <submittedName>
        <fullName evidence="2">Uncharacterized protein</fullName>
    </submittedName>
</protein>
<reference evidence="2 3" key="1">
    <citation type="journal article" date="2020" name="Microb. Genom.">
        <title>Genetic diversity of clinical and environmental Mucorales isolates obtained from an investigation of mucormycosis cases among solid organ transplant recipients.</title>
        <authorList>
            <person name="Nguyen M.H."/>
            <person name="Kaul D."/>
            <person name="Muto C."/>
            <person name="Cheng S.J."/>
            <person name="Richter R.A."/>
            <person name="Bruno V.M."/>
            <person name="Liu G."/>
            <person name="Beyhan S."/>
            <person name="Sundermann A.J."/>
            <person name="Mounaud S."/>
            <person name="Pasculle A.W."/>
            <person name="Nierman W.C."/>
            <person name="Driscoll E."/>
            <person name="Cumbie R."/>
            <person name="Clancy C.J."/>
            <person name="Dupont C.L."/>
        </authorList>
    </citation>
    <scope>NUCLEOTIDE SEQUENCE [LARGE SCALE GENOMIC DNA]</scope>
    <source>
        <strain evidence="2 3">GL24</strain>
    </source>
</reference>
<gene>
    <name evidence="2" type="ORF">G6F50_013199</name>
</gene>
<comment type="caution">
    <text evidence="2">The sequence shown here is derived from an EMBL/GenBank/DDBJ whole genome shotgun (WGS) entry which is preliminary data.</text>
</comment>
<evidence type="ECO:0000313" key="3">
    <source>
        <dbReference type="Proteomes" id="UP000740926"/>
    </source>
</evidence>
<evidence type="ECO:0000313" key="2">
    <source>
        <dbReference type="EMBL" id="KAG1551159.1"/>
    </source>
</evidence>
<organism evidence="2 3">
    <name type="scientific">Rhizopus delemar</name>
    <dbReference type="NCBI Taxonomy" id="936053"/>
    <lineage>
        <taxon>Eukaryota</taxon>
        <taxon>Fungi</taxon>
        <taxon>Fungi incertae sedis</taxon>
        <taxon>Mucoromycota</taxon>
        <taxon>Mucoromycotina</taxon>
        <taxon>Mucoromycetes</taxon>
        <taxon>Mucorales</taxon>
        <taxon>Mucorineae</taxon>
        <taxon>Rhizopodaceae</taxon>
        <taxon>Rhizopus</taxon>
    </lineage>
</organism>
<feature type="compositionally biased region" description="Basic residues" evidence="1">
    <location>
        <begin position="55"/>
        <end position="69"/>
    </location>
</feature>
<dbReference type="EMBL" id="JAANIU010004960">
    <property type="protein sequence ID" value="KAG1551159.1"/>
    <property type="molecule type" value="Genomic_DNA"/>
</dbReference>
<proteinExistence type="predicted"/>
<sequence>MKGVDRKGGRATVEINATDDTPHERPARQHPDPRRGHRRIRSPHAGACMAADHLQHHRPPPRHRLRAVHPARPAPADRHPRLRRRPAAGRALRWRTAVPGLLLRCRCAAAPRTHRTCRCQRHATRPRRA</sequence>
<dbReference type="AlphaFoldDB" id="A0A9P7CFX3"/>
<feature type="region of interest" description="Disordered" evidence="1">
    <location>
        <begin position="1"/>
        <end position="43"/>
    </location>
</feature>
<feature type="compositionally biased region" description="Basic and acidic residues" evidence="1">
    <location>
        <begin position="20"/>
        <end position="34"/>
    </location>
</feature>
<accession>A0A9P7CFX3</accession>